<dbReference type="EMBL" id="CP019650">
    <property type="protein sequence ID" value="AQQ67070.1"/>
    <property type="molecule type" value="Genomic_DNA"/>
</dbReference>
<proteinExistence type="predicted"/>
<dbReference type="PANTHER" id="PTHR37299:SF1">
    <property type="entry name" value="STAGE 0 SPORULATION PROTEIN A HOMOLOG"/>
    <property type="match status" value="1"/>
</dbReference>
<evidence type="ECO:0000256" key="2">
    <source>
        <dbReference type="PROSITE-ProRule" id="PRU00169"/>
    </source>
</evidence>
<dbReference type="Pfam" id="PF00072">
    <property type="entry name" value="Response_reg"/>
    <property type="match status" value="1"/>
</dbReference>
<accession>A0A1Q2M315</accession>
<feature type="domain" description="HTH LytTR-type" evidence="4">
    <location>
        <begin position="163"/>
        <end position="267"/>
    </location>
</feature>
<dbReference type="SUPFAM" id="SSF52172">
    <property type="entry name" value="CheY-like"/>
    <property type="match status" value="1"/>
</dbReference>
<dbReference type="PANTHER" id="PTHR37299">
    <property type="entry name" value="TRANSCRIPTIONAL REGULATOR-RELATED"/>
    <property type="match status" value="1"/>
</dbReference>
<dbReference type="Pfam" id="PF04397">
    <property type="entry name" value="LytTR"/>
    <property type="match status" value="1"/>
</dbReference>
<dbReference type="InterPro" id="IPR001789">
    <property type="entry name" value="Sig_transdc_resp-reg_receiver"/>
</dbReference>
<evidence type="ECO:0000259" key="4">
    <source>
        <dbReference type="PROSITE" id="PS50930"/>
    </source>
</evidence>
<keyword evidence="5" id="KW-0238">DNA-binding</keyword>
<keyword evidence="2" id="KW-0597">Phosphoprotein</keyword>
<dbReference type="AlphaFoldDB" id="A0A1Q2M315"/>
<dbReference type="GO" id="GO:0003677">
    <property type="term" value="F:DNA binding"/>
    <property type="evidence" value="ECO:0007669"/>
    <property type="project" value="UniProtKB-KW"/>
</dbReference>
<dbReference type="InterPro" id="IPR046947">
    <property type="entry name" value="LytR-like"/>
</dbReference>
<dbReference type="GO" id="GO:0000156">
    <property type="term" value="F:phosphorelay response regulator activity"/>
    <property type="evidence" value="ECO:0007669"/>
    <property type="project" value="InterPro"/>
</dbReference>
<dbReference type="PROSITE" id="PS50110">
    <property type="entry name" value="RESPONSE_REGULATORY"/>
    <property type="match status" value="1"/>
</dbReference>
<reference evidence="5" key="1">
    <citation type="submission" date="2017-02" db="EMBL/GenBank/DDBJ databases">
        <title>Genome of Microbulbifer agarilyticus GP101.</title>
        <authorList>
            <person name="Jung J."/>
            <person name="Bae S.S."/>
            <person name="Baek K."/>
        </authorList>
    </citation>
    <scope>NUCLEOTIDE SEQUENCE [LARGE SCALE GENOMIC DNA]</scope>
    <source>
        <strain evidence="5">GP101</strain>
    </source>
</reference>
<protein>
    <submittedName>
        <fullName evidence="5">DNA-binding response regulator</fullName>
    </submittedName>
</protein>
<evidence type="ECO:0000256" key="1">
    <source>
        <dbReference type="ARBA" id="ARBA00023012"/>
    </source>
</evidence>
<evidence type="ECO:0000313" key="5">
    <source>
        <dbReference type="EMBL" id="AQQ67070.1"/>
    </source>
</evidence>
<keyword evidence="1" id="KW-0902">Two-component regulatory system</keyword>
<sequence length="274" mass="30416">MAPLKAVLVDDEPLALQLLQSLLGDIPEIEVIATCRNGREALNAVATHLPDLLFLDIQMPGMNGFDVIGRLQGDIIPQVVFATAYDHYAVEAFDVNAVDYVLKPMEPERLALAVDRARARLRQQGQQGQYNQADEKGRLLTSLATHSSPEAGETAAADSPGKLAIKDGGRIILANQSDIEWIDAAGDYMCVHTKGETHIMRSTLKELQQQLCPNTFKRVHRSTLVNLNYIQEIQVLTKGEFLLTLRSAEKVKVSRNYRQSIKEYLEHNQTTAAI</sequence>
<evidence type="ECO:0000313" key="6">
    <source>
        <dbReference type="Proteomes" id="UP000188219"/>
    </source>
</evidence>
<dbReference type="RefSeq" id="WP_077401643.1">
    <property type="nucleotide sequence ID" value="NZ_CP019650.1"/>
</dbReference>
<dbReference type="OrthoDB" id="236568at2"/>
<name>A0A1Q2M315_9GAMM</name>
<dbReference type="Proteomes" id="UP000188219">
    <property type="component" value="Chromosome"/>
</dbReference>
<dbReference type="Gene3D" id="3.40.50.2300">
    <property type="match status" value="1"/>
</dbReference>
<organism evidence="5 6">
    <name type="scientific">Microbulbifer agarilyticus</name>
    <dbReference type="NCBI Taxonomy" id="260552"/>
    <lineage>
        <taxon>Bacteria</taxon>
        <taxon>Pseudomonadati</taxon>
        <taxon>Pseudomonadota</taxon>
        <taxon>Gammaproteobacteria</taxon>
        <taxon>Cellvibrionales</taxon>
        <taxon>Microbulbiferaceae</taxon>
        <taxon>Microbulbifer</taxon>
    </lineage>
</organism>
<dbReference type="KEGG" id="maga:Mag101_05000"/>
<feature type="modified residue" description="4-aspartylphosphate" evidence="2">
    <location>
        <position position="56"/>
    </location>
</feature>
<dbReference type="PROSITE" id="PS50930">
    <property type="entry name" value="HTH_LYTTR"/>
    <property type="match status" value="1"/>
</dbReference>
<feature type="domain" description="Response regulatory" evidence="3">
    <location>
        <begin position="5"/>
        <end position="118"/>
    </location>
</feature>
<evidence type="ECO:0000259" key="3">
    <source>
        <dbReference type="PROSITE" id="PS50110"/>
    </source>
</evidence>
<dbReference type="Gene3D" id="2.40.50.1020">
    <property type="entry name" value="LytTr DNA-binding domain"/>
    <property type="match status" value="1"/>
</dbReference>
<dbReference type="InterPro" id="IPR007492">
    <property type="entry name" value="LytTR_DNA-bd_dom"/>
</dbReference>
<gene>
    <name evidence="5" type="ORF">Mag101_05000</name>
</gene>
<dbReference type="SMART" id="SM00448">
    <property type="entry name" value="REC"/>
    <property type="match status" value="1"/>
</dbReference>
<dbReference type="STRING" id="260552.Mag101_05000"/>
<dbReference type="SMART" id="SM00850">
    <property type="entry name" value="LytTR"/>
    <property type="match status" value="1"/>
</dbReference>
<keyword evidence="6" id="KW-1185">Reference proteome</keyword>
<dbReference type="InterPro" id="IPR011006">
    <property type="entry name" value="CheY-like_superfamily"/>
</dbReference>